<comment type="caution">
    <text evidence="1">The sequence shown here is derived from an EMBL/GenBank/DDBJ whole genome shotgun (WGS) entry which is preliminary data.</text>
</comment>
<dbReference type="AlphaFoldDB" id="A0A3N1P4J9"/>
<sequence>MRFLGLLLLLVVSNAWALVPPYYGKSKAEYRFASEAEVGLSYYNGNTNTESYNTRLKVAMDTDQTHQEVVFMSNYAQDSNSTSAEEYQLQLQSDLKMWADHYLFLRGSQIFDRFGSYSSETSLSSGYGTNLISRRFTSLKFEIGPGYRLQAPPDDSDKSQINEAIIRTALKFERRIHERTRFNIGLDLEAGIQNTTGVLDASLTNQLWDDLALKLGFYYRYSEVVDADKSNFDTHSTLNLLYTF</sequence>
<evidence type="ECO:0000313" key="1">
    <source>
        <dbReference type="EMBL" id="ROQ22401.1"/>
    </source>
</evidence>
<name>A0A3N1P4J9_9GAMM</name>
<dbReference type="Pfam" id="PF04338">
    <property type="entry name" value="DUF481"/>
    <property type="match status" value="1"/>
</dbReference>
<dbReference type="EMBL" id="RJUL01000010">
    <property type="protein sequence ID" value="ROQ22401.1"/>
    <property type="molecule type" value="Genomic_DNA"/>
</dbReference>
<keyword evidence="2" id="KW-1185">Reference proteome</keyword>
<proteinExistence type="predicted"/>
<dbReference type="STRING" id="584787.GCA_001247655_00947"/>
<evidence type="ECO:0000313" key="2">
    <source>
        <dbReference type="Proteomes" id="UP000268033"/>
    </source>
</evidence>
<dbReference type="OrthoDB" id="7625761at2"/>
<organism evidence="1 2">
    <name type="scientific">Gallaecimonas pentaromativorans</name>
    <dbReference type="NCBI Taxonomy" id="584787"/>
    <lineage>
        <taxon>Bacteria</taxon>
        <taxon>Pseudomonadati</taxon>
        <taxon>Pseudomonadota</taxon>
        <taxon>Gammaproteobacteria</taxon>
        <taxon>Enterobacterales</taxon>
        <taxon>Gallaecimonadaceae</taxon>
        <taxon>Gallaecimonas</taxon>
    </lineage>
</organism>
<dbReference type="RefSeq" id="WP_050659851.1">
    <property type="nucleotide sequence ID" value="NZ_JBLXAC010000009.1"/>
</dbReference>
<dbReference type="Proteomes" id="UP000268033">
    <property type="component" value="Unassembled WGS sequence"/>
</dbReference>
<dbReference type="InterPro" id="IPR007433">
    <property type="entry name" value="DUF481"/>
</dbReference>
<gene>
    <name evidence="1" type="ORF">EDC28_11040</name>
</gene>
<protein>
    <submittedName>
        <fullName evidence="1">Putative salt-induced outer membrane protein</fullName>
    </submittedName>
</protein>
<accession>A0A3N1P4J9</accession>
<reference evidence="1 2" key="1">
    <citation type="submission" date="2018-11" db="EMBL/GenBank/DDBJ databases">
        <title>Genomic Encyclopedia of Type Strains, Phase IV (KMG-IV): sequencing the most valuable type-strain genomes for metagenomic binning, comparative biology and taxonomic classification.</title>
        <authorList>
            <person name="Goeker M."/>
        </authorList>
    </citation>
    <scope>NUCLEOTIDE SEQUENCE [LARGE SCALE GENOMIC DNA]</scope>
    <source>
        <strain evidence="1 2">DSM 21945</strain>
    </source>
</reference>